<dbReference type="Pfam" id="PF02176">
    <property type="entry name" value="zf-TRAF"/>
    <property type="match status" value="1"/>
</dbReference>
<dbReference type="Proteomes" id="UP000298663">
    <property type="component" value="Unassembled WGS sequence"/>
</dbReference>
<name>A0A4U5N3Y2_STECR</name>
<evidence type="ECO:0000256" key="6">
    <source>
        <dbReference type="ARBA" id="ARBA00022833"/>
    </source>
</evidence>
<dbReference type="InterPro" id="IPR008974">
    <property type="entry name" value="TRAF-like"/>
</dbReference>
<evidence type="ECO:0000259" key="8">
    <source>
        <dbReference type="PROSITE" id="PS50089"/>
    </source>
</evidence>
<dbReference type="GO" id="GO:0042981">
    <property type="term" value="P:regulation of apoptotic process"/>
    <property type="evidence" value="ECO:0007669"/>
    <property type="project" value="InterPro"/>
</dbReference>
<keyword evidence="3 7" id="KW-0479">Metal-binding</keyword>
<reference evidence="11 12" key="2">
    <citation type="journal article" date="2019" name="G3 (Bethesda)">
        <title>Hybrid Assembly of the Genome of the Entomopathogenic Nematode Steinernema carpocapsae Identifies the X-Chromosome.</title>
        <authorList>
            <person name="Serra L."/>
            <person name="Macchietto M."/>
            <person name="Macias-Munoz A."/>
            <person name="McGill C.J."/>
            <person name="Rodriguez I.M."/>
            <person name="Rodriguez B."/>
            <person name="Murad R."/>
            <person name="Mortazavi A."/>
        </authorList>
    </citation>
    <scope>NUCLEOTIDE SEQUENCE [LARGE SCALE GENOMIC DNA]</scope>
    <source>
        <strain evidence="11 12">ALL</strain>
    </source>
</reference>
<feature type="zinc finger region" description="TRAF-type" evidence="7">
    <location>
        <begin position="167"/>
        <end position="224"/>
    </location>
</feature>
<dbReference type="CDD" id="cd00270">
    <property type="entry name" value="MATH_TRAF_C"/>
    <property type="match status" value="1"/>
</dbReference>
<evidence type="ECO:0000256" key="5">
    <source>
        <dbReference type="ARBA" id="ARBA00022771"/>
    </source>
</evidence>
<dbReference type="GO" id="GO:0007165">
    <property type="term" value="P:signal transduction"/>
    <property type="evidence" value="ECO:0007669"/>
    <property type="project" value="InterPro"/>
</dbReference>
<sequence>MVTIAGGYDHPNAPSDGSDVDVIFADALPEELQCPLCSQALRMPMRLTCGHAVCHGCVPELKSKTCLKCTQQVDVSVVHLDRGLQKAIQQLQVKCSYVANGCPWRGVLKDLQVHVNGCELRDIVCPRGCGDFFPKKDERKHFETECSKKMVVCEDCQKEVSQRGIEVHRKVCPMVLISCPNQCELLERPREEINLHLATCPKVGSSCPFAEFGCTYMGGRELLQKHMKEEPIRHLSLLCDGVLELKSLVSHMHLNMEKMIRNMQKLQTKSDILEKLYGSQLVWRIDNVRQKQNEARSGTRTTVFSTPFMSGRHGYKLIASVALYGDGPMRGQYLSVFIGIMKGEYDAILAWPFVHKVTFTLMDPNPNVEERNNVIYVVKPSSSRENRPYLDRPISERNASFGAQKFCDLEVLDNYVRDDVLYIKINVDTEHMVVL</sequence>
<dbReference type="STRING" id="34508.A0A4U5N3Y2"/>
<dbReference type="PANTHER" id="PTHR10131:SF151">
    <property type="entry name" value="TNF RECEPTOR ASSOCIATED FACTOR (TRAF) HOMOLOG"/>
    <property type="match status" value="1"/>
</dbReference>
<organism evidence="11 12">
    <name type="scientific">Steinernema carpocapsae</name>
    <name type="common">Entomopathogenic nematode</name>
    <dbReference type="NCBI Taxonomy" id="34508"/>
    <lineage>
        <taxon>Eukaryota</taxon>
        <taxon>Metazoa</taxon>
        <taxon>Ecdysozoa</taxon>
        <taxon>Nematoda</taxon>
        <taxon>Chromadorea</taxon>
        <taxon>Rhabditida</taxon>
        <taxon>Tylenchina</taxon>
        <taxon>Panagrolaimomorpha</taxon>
        <taxon>Strongyloidoidea</taxon>
        <taxon>Steinernematidae</taxon>
        <taxon>Steinernema</taxon>
    </lineage>
</organism>
<dbReference type="GO" id="GO:0005737">
    <property type="term" value="C:cytoplasm"/>
    <property type="evidence" value="ECO:0007669"/>
    <property type="project" value="UniProtKB-SubCell"/>
</dbReference>
<dbReference type="FunFam" id="2.60.210.10:FF:000017">
    <property type="entry name" value="TNF receptor-associated factor"/>
    <property type="match status" value="1"/>
</dbReference>
<dbReference type="OrthoDB" id="5574452at2759"/>
<dbReference type="SMART" id="SM00061">
    <property type="entry name" value="MATH"/>
    <property type="match status" value="1"/>
</dbReference>
<keyword evidence="12" id="KW-1185">Reference proteome</keyword>
<evidence type="ECO:0000256" key="2">
    <source>
        <dbReference type="ARBA" id="ARBA00022490"/>
    </source>
</evidence>
<evidence type="ECO:0000259" key="9">
    <source>
        <dbReference type="PROSITE" id="PS50144"/>
    </source>
</evidence>
<dbReference type="InterPro" id="IPR012227">
    <property type="entry name" value="TNF_rcpt-assoc_TRAF_met"/>
</dbReference>
<dbReference type="SUPFAM" id="SSF49599">
    <property type="entry name" value="TRAF domain-like"/>
    <property type="match status" value="3"/>
</dbReference>
<comment type="caution">
    <text evidence="11">The sequence shown here is derived from an EMBL/GenBank/DDBJ whole genome shotgun (WGS) entry which is preliminary data.</text>
</comment>
<dbReference type="SMART" id="SM00184">
    <property type="entry name" value="RING"/>
    <property type="match status" value="1"/>
</dbReference>
<evidence type="ECO:0008006" key="13">
    <source>
        <dbReference type="Google" id="ProtNLM"/>
    </source>
</evidence>
<accession>A0A4U5N3Y2</accession>
<dbReference type="AlphaFoldDB" id="A0A4U5N3Y2"/>
<keyword evidence="6 7" id="KW-0862">Zinc</keyword>
<dbReference type="PROSITE" id="PS50089">
    <property type="entry name" value="ZF_RING_2"/>
    <property type="match status" value="1"/>
</dbReference>
<dbReference type="PROSITE" id="PS50144">
    <property type="entry name" value="MATH"/>
    <property type="match status" value="1"/>
</dbReference>
<dbReference type="PANTHER" id="PTHR10131">
    <property type="entry name" value="TNF RECEPTOR ASSOCIATED FACTOR"/>
    <property type="match status" value="1"/>
</dbReference>
<dbReference type="GO" id="GO:0008270">
    <property type="term" value="F:zinc ion binding"/>
    <property type="evidence" value="ECO:0007669"/>
    <property type="project" value="UniProtKB-KW"/>
</dbReference>
<dbReference type="InterPro" id="IPR001293">
    <property type="entry name" value="Znf_TRAF"/>
</dbReference>
<feature type="domain" description="TRAF-type" evidence="10">
    <location>
        <begin position="167"/>
        <end position="224"/>
    </location>
</feature>
<evidence type="ECO:0000256" key="4">
    <source>
        <dbReference type="ARBA" id="ARBA00022737"/>
    </source>
</evidence>
<dbReference type="PIRSF" id="PIRSF015614">
    <property type="entry name" value="TRAF"/>
    <property type="match status" value="1"/>
</dbReference>
<dbReference type="InterPro" id="IPR001841">
    <property type="entry name" value="Znf_RING"/>
</dbReference>
<dbReference type="InterPro" id="IPR049342">
    <property type="entry name" value="TRAF1-6_MATH_dom"/>
</dbReference>
<proteinExistence type="predicted"/>
<keyword evidence="5 7" id="KW-0863">Zinc-finger</keyword>
<dbReference type="Gene3D" id="3.30.40.10">
    <property type="entry name" value="Zinc/RING finger domain, C3HC4 (zinc finger)"/>
    <property type="match status" value="3"/>
</dbReference>
<dbReference type="InterPro" id="IPR013083">
    <property type="entry name" value="Znf_RING/FYVE/PHD"/>
</dbReference>
<comment type="subcellular location">
    <subcellularLocation>
        <location evidence="1">Cytoplasm</location>
    </subcellularLocation>
</comment>
<keyword evidence="4" id="KW-0677">Repeat</keyword>
<dbReference type="SUPFAM" id="SSF57850">
    <property type="entry name" value="RING/U-box"/>
    <property type="match status" value="1"/>
</dbReference>
<dbReference type="InterPro" id="IPR017907">
    <property type="entry name" value="Znf_RING_CS"/>
</dbReference>
<evidence type="ECO:0000313" key="12">
    <source>
        <dbReference type="Proteomes" id="UP000298663"/>
    </source>
</evidence>
<dbReference type="Gene3D" id="2.60.210.10">
    <property type="entry name" value="Apoptosis, Tumor Necrosis Factor Receptor Associated Protein 2, Chain A"/>
    <property type="match status" value="1"/>
</dbReference>
<dbReference type="EMBL" id="AZBU02000005">
    <property type="protein sequence ID" value="TKR76893.1"/>
    <property type="molecule type" value="Genomic_DNA"/>
</dbReference>
<feature type="domain" description="TRAF-type" evidence="10">
    <location>
        <begin position="113"/>
        <end position="166"/>
    </location>
</feature>
<evidence type="ECO:0000313" key="11">
    <source>
        <dbReference type="EMBL" id="TKR76893.1"/>
    </source>
</evidence>
<keyword evidence="2" id="KW-0963">Cytoplasm</keyword>
<evidence type="ECO:0000256" key="3">
    <source>
        <dbReference type="ARBA" id="ARBA00022723"/>
    </source>
</evidence>
<dbReference type="PROSITE" id="PS00518">
    <property type="entry name" value="ZF_RING_1"/>
    <property type="match status" value="1"/>
</dbReference>
<evidence type="ECO:0000259" key="10">
    <source>
        <dbReference type="PROSITE" id="PS50145"/>
    </source>
</evidence>
<gene>
    <name evidence="11" type="ORF">L596_017965</name>
</gene>
<feature type="zinc finger region" description="TRAF-type" evidence="7">
    <location>
        <begin position="113"/>
        <end position="166"/>
    </location>
</feature>
<feature type="domain" description="MATH" evidence="9">
    <location>
        <begin position="278"/>
        <end position="427"/>
    </location>
</feature>
<dbReference type="GO" id="GO:0043122">
    <property type="term" value="P:regulation of canonical NF-kappaB signal transduction"/>
    <property type="evidence" value="ECO:0007669"/>
    <property type="project" value="TreeGrafter"/>
</dbReference>
<dbReference type="Pfam" id="PF21355">
    <property type="entry name" value="TRAF-mep_MATH"/>
    <property type="match status" value="1"/>
</dbReference>
<dbReference type="InterPro" id="IPR002083">
    <property type="entry name" value="MATH/TRAF_dom"/>
</dbReference>
<dbReference type="PROSITE" id="PS50145">
    <property type="entry name" value="ZF_TRAF"/>
    <property type="match status" value="2"/>
</dbReference>
<evidence type="ECO:0000256" key="7">
    <source>
        <dbReference type="PROSITE-ProRule" id="PRU00207"/>
    </source>
</evidence>
<reference evidence="11 12" key="1">
    <citation type="journal article" date="2015" name="Genome Biol.">
        <title>Comparative genomics of Steinernema reveals deeply conserved gene regulatory networks.</title>
        <authorList>
            <person name="Dillman A.R."/>
            <person name="Macchietto M."/>
            <person name="Porter C.F."/>
            <person name="Rogers A."/>
            <person name="Williams B."/>
            <person name="Antoshechkin I."/>
            <person name="Lee M.M."/>
            <person name="Goodwin Z."/>
            <person name="Lu X."/>
            <person name="Lewis E.E."/>
            <person name="Goodrich-Blair H."/>
            <person name="Stock S.P."/>
            <person name="Adams B.J."/>
            <person name="Sternberg P.W."/>
            <person name="Mortazavi A."/>
        </authorList>
    </citation>
    <scope>NUCLEOTIDE SEQUENCE [LARGE SCALE GENOMIC DNA]</scope>
    <source>
        <strain evidence="11 12">ALL</strain>
    </source>
</reference>
<protein>
    <recommendedName>
        <fullName evidence="13">RING-type E3 ubiquitin transferase</fullName>
    </recommendedName>
</protein>
<evidence type="ECO:0000256" key="1">
    <source>
        <dbReference type="ARBA" id="ARBA00004496"/>
    </source>
</evidence>
<feature type="domain" description="RING-type" evidence="8">
    <location>
        <begin position="34"/>
        <end position="70"/>
    </location>
</feature>